<protein>
    <submittedName>
        <fullName evidence="1">Uncharacterized protein</fullName>
    </submittedName>
</protein>
<name>A0A8X9A7N9_SALSN</name>
<reference evidence="1" key="1">
    <citation type="submission" date="2018-01" db="EMBL/GenBank/DDBJ databases">
        <authorList>
            <person name="Mao J.F."/>
        </authorList>
    </citation>
    <scope>NUCLEOTIDE SEQUENCE</scope>
    <source>
        <strain evidence="1">Huo1</strain>
        <tissue evidence="1">Leaf</tissue>
    </source>
</reference>
<comment type="caution">
    <text evidence="1">The sequence shown here is derived from an EMBL/GenBank/DDBJ whole genome shotgun (WGS) entry which is preliminary data.</text>
</comment>
<evidence type="ECO:0000313" key="2">
    <source>
        <dbReference type="Proteomes" id="UP000298416"/>
    </source>
</evidence>
<sequence length="105" mass="11816">MVDEQIDIGSDDVAVIGAVVESEVTSEQLVEAVEAVRLHHLRHRRSEIEERIVGIDGRDFDAVVVAVTRLFEDGPRLAWIEEEAIGLCLLFIILPQLHVLNDRYS</sequence>
<accession>A0A8X9A7N9</accession>
<organism evidence="1">
    <name type="scientific">Salvia splendens</name>
    <name type="common">Scarlet sage</name>
    <dbReference type="NCBI Taxonomy" id="180675"/>
    <lineage>
        <taxon>Eukaryota</taxon>
        <taxon>Viridiplantae</taxon>
        <taxon>Streptophyta</taxon>
        <taxon>Embryophyta</taxon>
        <taxon>Tracheophyta</taxon>
        <taxon>Spermatophyta</taxon>
        <taxon>Magnoliopsida</taxon>
        <taxon>eudicotyledons</taxon>
        <taxon>Gunneridae</taxon>
        <taxon>Pentapetalae</taxon>
        <taxon>asterids</taxon>
        <taxon>lamiids</taxon>
        <taxon>Lamiales</taxon>
        <taxon>Lamiaceae</taxon>
        <taxon>Nepetoideae</taxon>
        <taxon>Mentheae</taxon>
        <taxon>Salviinae</taxon>
        <taxon>Salvia</taxon>
        <taxon>Salvia subgen. Calosphace</taxon>
        <taxon>core Calosphace</taxon>
    </lineage>
</organism>
<proteinExistence type="predicted"/>
<keyword evidence="2" id="KW-1185">Reference proteome</keyword>
<reference evidence="1" key="2">
    <citation type="submission" date="2020-08" db="EMBL/GenBank/DDBJ databases">
        <title>Plant Genome Project.</title>
        <authorList>
            <person name="Zhang R.-G."/>
        </authorList>
    </citation>
    <scope>NUCLEOTIDE SEQUENCE</scope>
    <source>
        <strain evidence="1">Huo1</strain>
        <tissue evidence="1">Leaf</tissue>
    </source>
</reference>
<evidence type="ECO:0000313" key="1">
    <source>
        <dbReference type="EMBL" id="KAG6430601.1"/>
    </source>
</evidence>
<dbReference type="Proteomes" id="UP000298416">
    <property type="component" value="Unassembled WGS sequence"/>
</dbReference>
<gene>
    <name evidence="1" type="ORF">SASPL_108671</name>
</gene>
<dbReference type="AlphaFoldDB" id="A0A8X9A7N9"/>
<dbReference type="EMBL" id="PNBA02000003">
    <property type="protein sequence ID" value="KAG6430601.1"/>
    <property type="molecule type" value="Genomic_DNA"/>
</dbReference>